<sequence length="341" mass="35450">MTARAPALWISEADVASLLDMAAAIAALEQGLQLEARGDAANMTKTHVAWPGGNLHAIGASFTGAGIAGTKTWAYTPKGSTPLLILFDSASGALLAVIEAFALGQLRTAAASGVATRRLARPEARAFAIIGTGEQALPQAAAVAAVRPIDGIRVFGRDPERRAAFARRVEEELGIPATGAGSVAAAVDGAEIITLATRATEPFLRSAMVARGAHVNAIGAITPERAEFEPELLGRCDPIVVDSVSQVQRLSREFMTHFAQGSAAWSVVTPLSAIVAGAQERPPASDLTLFKAMGMGISDLSLGIGCYRRAAEQGLGRSIPHPERARIRLRPVKTIPGGVRS</sequence>
<dbReference type="InterPro" id="IPR036291">
    <property type="entry name" value="NAD(P)-bd_dom_sf"/>
</dbReference>
<reference evidence="1 2" key="1">
    <citation type="journal article" date="2019" name="Nat. Microbiol.">
        <title>Mediterranean grassland soil C-N compound turnover is dependent on rainfall and depth, and is mediated by genomically divergent microorganisms.</title>
        <authorList>
            <person name="Diamond S."/>
            <person name="Andeer P.F."/>
            <person name="Li Z."/>
            <person name="Crits-Christoph A."/>
            <person name="Burstein D."/>
            <person name="Anantharaman K."/>
            <person name="Lane K.R."/>
            <person name="Thomas B.C."/>
            <person name="Pan C."/>
            <person name="Northen T.R."/>
            <person name="Banfield J.F."/>
        </authorList>
    </citation>
    <scope>NUCLEOTIDE SEQUENCE [LARGE SCALE GENOMIC DNA]</scope>
    <source>
        <strain evidence="1">NP_7</strain>
    </source>
</reference>
<dbReference type="SUPFAM" id="SSF51735">
    <property type="entry name" value="NAD(P)-binding Rossmann-fold domains"/>
    <property type="match status" value="1"/>
</dbReference>
<dbReference type="PANTHER" id="PTHR13812">
    <property type="entry name" value="KETIMINE REDUCTASE MU-CRYSTALLIN"/>
    <property type="match status" value="1"/>
</dbReference>
<dbReference type="Gene3D" id="3.30.1780.10">
    <property type="entry name" value="ornithine cyclodeaminase, domain 1"/>
    <property type="match status" value="1"/>
</dbReference>
<evidence type="ECO:0000313" key="1">
    <source>
        <dbReference type="EMBL" id="TMI84540.1"/>
    </source>
</evidence>
<dbReference type="PIRSF" id="PIRSF001439">
    <property type="entry name" value="CryM"/>
    <property type="match status" value="1"/>
</dbReference>
<proteinExistence type="predicted"/>
<comment type="caution">
    <text evidence="1">The sequence shown here is derived from an EMBL/GenBank/DDBJ whole genome shotgun (WGS) entry which is preliminary data.</text>
</comment>
<dbReference type="PANTHER" id="PTHR13812:SF19">
    <property type="entry name" value="KETIMINE REDUCTASE MU-CRYSTALLIN"/>
    <property type="match status" value="1"/>
</dbReference>
<gene>
    <name evidence="1" type="ORF">E6H04_01130</name>
</gene>
<dbReference type="Gene3D" id="3.40.50.720">
    <property type="entry name" value="NAD(P)-binding Rossmann-like Domain"/>
    <property type="match status" value="1"/>
</dbReference>
<dbReference type="InterPro" id="IPR003462">
    <property type="entry name" value="ODC_Mu_crystall"/>
</dbReference>
<dbReference type="GO" id="GO:0005737">
    <property type="term" value="C:cytoplasm"/>
    <property type="evidence" value="ECO:0007669"/>
    <property type="project" value="TreeGrafter"/>
</dbReference>
<protein>
    <submittedName>
        <fullName evidence="1">Ornithine cyclodeaminase family protein</fullName>
    </submittedName>
</protein>
<dbReference type="InterPro" id="IPR023401">
    <property type="entry name" value="ODC_N"/>
</dbReference>
<name>A0A537JM35_9BACT</name>
<evidence type="ECO:0000313" key="2">
    <source>
        <dbReference type="Proteomes" id="UP000320048"/>
    </source>
</evidence>
<dbReference type="Proteomes" id="UP000320048">
    <property type="component" value="Unassembled WGS sequence"/>
</dbReference>
<organism evidence="1 2">
    <name type="scientific">Candidatus Segetimicrobium genomatis</name>
    <dbReference type="NCBI Taxonomy" id="2569760"/>
    <lineage>
        <taxon>Bacteria</taxon>
        <taxon>Bacillati</taxon>
        <taxon>Candidatus Sysuimicrobiota</taxon>
        <taxon>Candidatus Sysuimicrobiia</taxon>
        <taxon>Candidatus Sysuimicrobiales</taxon>
        <taxon>Candidatus Segetimicrobiaceae</taxon>
        <taxon>Candidatus Segetimicrobium</taxon>
    </lineage>
</organism>
<dbReference type="Pfam" id="PF02423">
    <property type="entry name" value="OCD_Mu_crystall"/>
    <property type="match status" value="1"/>
</dbReference>
<dbReference type="EMBL" id="VBAO01000026">
    <property type="protein sequence ID" value="TMI84540.1"/>
    <property type="molecule type" value="Genomic_DNA"/>
</dbReference>
<dbReference type="AlphaFoldDB" id="A0A537JM35"/>
<accession>A0A537JM35</accession>